<accession>A0A183K3F5</accession>
<keyword evidence="2" id="KW-1185">Reference proteome</keyword>
<protein>
    <submittedName>
        <fullName evidence="1 3">Uncharacterized protein</fullName>
    </submittedName>
</protein>
<reference evidence="3" key="1">
    <citation type="submission" date="2016-06" db="UniProtKB">
        <authorList>
            <consortium name="WormBaseParasite"/>
        </authorList>
    </citation>
    <scope>IDENTIFICATION</scope>
</reference>
<evidence type="ECO:0000313" key="1">
    <source>
        <dbReference type="EMBL" id="VDP35936.1"/>
    </source>
</evidence>
<evidence type="ECO:0000313" key="2">
    <source>
        <dbReference type="Proteomes" id="UP000279833"/>
    </source>
</evidence>
<dbReference type="WBParaSite" id="SCUD_0000952101-mRNA-1">
    <property type="protein sequence ID" value="SCUD_0000952101-mRNA-1"/>
    <property type="gene ID" value="SCUD_0000952101"/>
</dbReference>
<proteinExistence type="predicted"/>
<dbReference type="AlphaFoldDB" id="A0A183K3F5"/>
<name>A0A183K3F5_9TREM</name>
<sequence length="34" mass="3990">MLYFDIQAIIMRFTILEFYPVYQTPSPTFTATLG</sequence>
<dbReference type="Proteomes" id="UP000279833">
    <property type="component" value="Unassembled WGS sequence"/>
</dbReference>
<reference evidence="1 2" key="2">
    <citation type="submission" date="2018-11" db="EMBL/GenBank/DDBJ databases">
        <authorList>
            <consortium name="Pathogen Informatics"/>
        </authorList>
    </citation>
    <scope>NUCLEOTIDE SEQUENCE [LARGE SCALE GENOMIC DNA]</scope>
    <source>
        <strain evidence="1">Dakar</strain>
        <strain evidence="2">Dakar, Senegal</strain>
    </source>
</reference>
<dbReference type="EMBL" id="UZAK01033278">
    <property type="protein sequence ID" value="VDP35936.1"/>
    <property type="molecule type" value="Genomic_DNA"/>
</dbReference>
<gene>
    <name evidence="1" type="ORF">SCUD_LOCUS9521</name>
</gene>
<organism evidence="3">
    <name type="scientific">Schistosoma curassoni</name>
    <dbReference type="NCBI Taxonomy" id="6186"/>
    <lineage>
        <taxon>Eukaryota</taxon>
        <taxon>Metazoa</taxon>
        <taxon>Spiralia</taxon>
        <taxon>Lophotrochozoa</taxon>
        <taxon>Platyhelminthes</taxon>
        <taxon>Trematoda</taxon>
        <taxon>Digenea</taxon>
        <taxon>Strigeidida</taxon>
        <taxon>Schistosomatoidea</taxon>
        <taxon>Schistosomatidae</taxon>
        <taxon>Schistosoma</taxon>
    </lineage>
</organism>
<evidence type="ECO:0000313" key="3">
    <source>
        <dbReference type="WBParaSite" id="SCUD_0000952101-mRNA-1"/>
    </source>
</evidence>